<dbReference type="PANTHER" id="PTHR10668:SF105">
    <property type="entry name" value="DEHYDROGENASE-RELATED"/>
    <property type="match status" value="1"/>
</dbReference>
<proteinExistence type="predicted"/>
<protein>
    <submittedName>
        <fullName evidence="1">NAD(P)/FAD-dependent oxidoreductase</fullName>
    </submittedName>
</protein>
<name>A0A6M1SVX5_9BACT</name>
<dbReference type="AlphaFoldDB" id="A0A6M1SVX5"/>
<evidence type="ECO:0000313" key="1">
    <source>
        <dbReference type="EMBL" id="NGP76288.1"/>
    </source>
</evidence>
<evidence type="ECO:0000313" key="2">
    <source>
        <dbReference type="Proteomes" id="UP000473278"/>
    </source>
</evidence>
<keyword evidence="2" id="KW-1185">Reference proteome</keyword>
<organism evidence="1 2">
    <name type="scientific">Halalkalibaculum roseum</name>
    <dbReference type="NCBI Taxonomy" id="2709311"/>
    <lineage>
        <taxon>Bacteria</taxon>
        <taxon>Pseudomonadati</taxon>
        <taxon>Balneolota</taxon>
        <taxon>Balneolia</taxon>
        <taxon>Balneolales</taxon>
        <taxon>Balneolaceae</taxon>
        <taxon>Halalkalibaculum</taxon>
    </lineage>
</organism>
<sequence>MKGTKTRETKYDAVVIGSGPNGLAAAITMAREGLSVKVFEAADTVGGGTRTKELTLPGFKHDICSAIHPMAKTSPFLRSLPLEEYGLEWIYPEYPLAHPLDNEPAAVLYRSLSETVKSLGNDGRSYQKLFEPLVQNWNKLAPQLLGPLSLLPDTPLLMARFGLKALQSAESLAGSYFSTPRAQALFAGLAAHSILPLDKLSTSAIGLVLGAVGHVENWPYPKGGSQAITNTMADYFKDLGGEIETGRRINSLAELPTSKTILFNTTPAQLLDIAGDYVPSGYAGKLKKFKYGAGVFKIDLALSEPIPWKDEACRKAGTVHAGGTLEEIVNSEQCLENNSHPEKPYVLVAQQSLFDETRAPKGKHTCWAYCHVPSGSTKDMTEPILNQIERFAPGFRDLIIGQHTMNTQAMQNYNPNYIGGDINGGKQDITQLFTRPAGLFDPYHVPDTNMYLSSSSTPPGGGVHGMCGYHAAQSALKQFR</sequence>
<dbReference type="InterPro" id="IPR036188">
    <property type="entry name" value="FAD/NAD-bd_sf"/>
</dbReference>
<dbReference type="SUPFAM" id="SSF51905">
    <property type="entry name" value="FAD/NAD(P)-binding domain"/>
    <property type="match status" value="1"/>
</dbReference>
<dbReference type="PANTHER" id="PTHR10668">
    <property type="entry name" value="PHYTOENE DEHYDROGENASE"/>
    <property type="match status" value="1"/>
</dbReference>
<gene>
    <name evidence="1" type="ORF">G3570_06565</name>
</gene>
<dbReference type="Gene3D" id="3.50.50.60">
    <property type="entry name" value="FAD/NAD(P)-binding domain"/>
    <property type="match status" value="2"/>
</dbReference>
<reference evidence="1 2" key="1">
    <citation type="submission" date="2020-02" db="EMBL/GenBank/DDBJ databases">
        <title>Balneolaceae bacterium YR4-1, complete genome.</title>
        <authorList>
            <person name="Li Y."/>
            <person name="Wu S."/>
        </authorList>
    </citation>
    <scope>NUCLEOTIDE SEQUENCE [LARGE SCALE GENOMIC DNA]</scope>
    <source>
        <strain evidence="1 2">YR4-1</strain>
    </source>
</reference>
<comment type="caution">
    <text evidence="1">The sequence shown here is derived from an EMBL/GenBank/DDBJ whole genome shotgun (WGS) entry which is preliminary data.</text>
</comment>
<accession>A0A6M1SVX5</accession>
<dbReference type="PRINTS" id="PR00411">
    <property type="entry name" value="PNDRDTASEI"/>
</dbReference>
<dbReference type="Pfam" id="PF13450">
    <property type="entry name" value="NAD_binding_8"/>
    <property type="match status" value="1"/>
</dbReference>
<dbReference type="RefSeq" id="WP_165140503.1">
    <property type="nucleotide sequence ID" value="NZ_JAALLT010000002.1"/>
</dbReference>
<dbReference type="Proteomes" id="UP000473278">
    <property type="component" value="Unassembled WGS sequence"/>
</dbReference>
<dbReference type="EMBL" id="JAALLT010000002">
    <property type="protein sequence ID" value="NGP76288.1"/>
    <property type="molecule type" value="Genomic_DNA"/>
</dbReference>